<comment type="caution">
    <text evidence="7">The sequence shown here is derived from an EMBL/GenBank/DDBJ whole genome shotgun (WGS) entry which is preliminary data.</text>
</comment>
<dbReference type="GO" id="GO:0006488">
    <property type="term" value="P:dolichol-linked oligosaccharide biosynthetic process"/>
    <property type="evidence" value="ECO:0007669"/>
    <property type="project" value="InterPro"/>
</dbReference>
<accession>A0A1U7HYW8</accession>
<proteinExistence type="inferred from homology"/>
<evidence type="ECO:0000313" key="8">
    <source>
        <dbReference type="Proteomes" id="UP000185984"/>
    </source>
</evidence>
<dbReference type="EMBL" id="MRCC01000002">
    <property type="protein sequence ID" value="OKH28806.1"/>
    <property type="molecule type" value="Genomic_DNA"/>
</dbReference>
<reference evidence="7 8" key="1">
    <citation type="submission" date="2016-11" db="EMBL/GenBank/DDBJ databases">
        <title>Draft Genome Sequences of Nine Cyanobacterial Strains from Diverse Habitats.</title>
        <authorList>
            <person name="Zhu T."/>
            <person name="Hou S."/>
            <person name="Lu X."/>
            <person name="Hess W.R."/>
        </authorList>
    </citation>
    <scope>NUCLEOTIDE SEQUENCE [LARGE SCALE GENOMIC DNA]</scope>
    <source>
        <strain evidence="7 8">5.2 s.c.1</strain>
    </source>
</reference>
<evidence type="ECO:0000256" key="2">
    <source>
        <dbReference type="ARBA" id="ARBA00006962"/>
    </source>
</evidence>
<comment type="similarity">
    <text evidence="2">Belongs to the glycosyltransferase 28 family.</text>
</comment>
<evidence type="ECO:0000259" key="6">
    <source>
        <dbReference type="Pfam" id="PF04101"/>
    </source>
</evidence>
<name>A0A1U7HYW8_9CHRO</name>
<dbReference type="STRING" id="247279.NIES1031_02600"/>
<protein>
    <submittedName>
        <fullName evidence="7">Glucosyl transferase</fullName>
    </submittedName>
</protein>
<evidence type="ECO:0000256" key="1">
    <source>
        <dbReference type="ARBA" id="ARBA00004240"/>
    </source>
</evidence>
<evidence type="ECO:0000256" key="4">
    <source>
        <dbReference type="ARBA" id="ARBA00022679"/>
    </source>
</evidence>
<dbReference type="GO" id="GO:0016758">
    <property type="term" value="F:hexosyltransferase activity"/>
    <property type="evidence" value="ECO:0007669"/>
    <property type="project" value="InterPro"/>
</dbReference>
<keyword evidence="3" id="KW-0328">Glycosyltransferase</keyword>
<sequence>MILVTVGTEQFPFNRLMSWIQVMTKRGFISEEVVVQYGSSTTVPTGVKSYPLLAPEQFQALTKQARIIIGHCGEGTILLLSATAKPYILVPRSQKFKEHIDDHQIELAEALAQFNVPIAWSPGDLVRFLALPRIVPVTLISATTICARLHDRFK</sequence>
<organism evidence="7 8">
    <name type="scientific">Chroogloeocystis siderophila 5.2 s.c.1</name>
    <dbReference type="NCBI Taxonomy" id="247279"/>
    <lineage>
        <taxon>Bacteria</taxon>
        <taxon>Bacillati</taxon>
        <taxon>Cyanobacteriota</taxon>
        <taxon>Cyanophyceae</taxon>
        <taxon>Oscillatoriophycideae</taxon>
        <taxon>Chroococcales</taxon>
        <taxon>Chroococcaceae</taxon>
        <taxon>Chroogloeocystis</taxon>
    </lineage>
</organism>
<comment type="subcellular location">
    <subcellularLocation>
        <location evidence="1">Endoplasmic reticulum</location>
    </subcellularLocation>
</comment>
<dbReference type="PANTHER" id="PTHR12867:SF6">
    <property type="entry name" value="N-ACETYLGLUCOSAMINYLDIPHOSPHODOLICHOL N-ACETYLGLUCOSAMINYLTRANSFERASE"/>
    <property type="match status" value="1"/>
</dbReference>
<dbReference type="Proteomes" id="UP000185984">
    <property type="component" value="Unassembled WGS sequence"/>
</dbReference>
<dbReference type="RefSeq" id="WP_073547961.1">
    <property type="nucleotide sequence ID" value="NZ_CAWMVK010000012.1"/>
</dbReference>
<dbReference type="PANTHER" id="PTHR12867">
    <property type="entry name" value="GLYCOSYL TRANSFERASE-RELATED"/>
    <property type="match status" value="1"/>
</dbReference>
<evidence type="ECO:0000313" key="7">
    <source>
        <dbReference type="EMBL" id="OKH28806.1"/>
    </source>
</evidence>
<dbReference type="AlphaFoldDB" id="A0A1U7HYW8"/>
<keyword evidence="5" id="KW-0256">Endoplasmic reticulum</keyword>
<feature type="domain" description="Glycosyl transferase family 28 C-terminal" evidence="6">
    <location>
        <begin position="1"/>
        <end position="117"/>
    </location>
</feature>
<gene>
    <name evidence="7" type="ORF">NIES1031_02600</name>
</gene>
<keyword evidence="4 7" id="KW-0808">Transferase</keyword>
<dbReference type="OrthoDB" id="9814973at2"/>
<dbReference type="Pfam" id="PF04101">
    <property type="entry name" value="Glyco_tran_28_C"/>
    <property type="match status" value="1"/>
</dbReference>
<evidence type="ECO:0000256" key="3">
    <source>
        <dbReference type="ARBA" id="ARBA00022676"/>
    </source>
</evidence>
<dbReference type="Gene3D" id="3.40.50.2000">
    <property type="entry name" value="Glycogen Phosphorylase B"/>
    <property type="match status" value="1"/>
</dbReference>
<dbReference type="SUPFAM" id="SSF53756">
    <property type="entry name" value="UDP-Glycosyltransferase/glycogen phosphorylase"/>
    <property type="match status" value="1"/>
</dbReference>
<dbReference type="InterPro" id="IPR007235">
    <property type="entry name" value="Glyco_trans_28_C"/>
</dbReference>
<dbReference type="InterPro" id="IPR039042">
    <property type="entry name" value="Alg13-like"/>
</dbReference>
<keyword evidence="8" id="KW-1185">Reference proteome</keyword>
<evidence type="ECO:0000256" key="5">
    <source>
        <dbReference type="ARBA" id="ARBA00022824"/>
    </source>
</evidence>